<protein>
    <submittedName>
        <fullName evidence="2">Uncharacterized protein</fullName>
    </submittedName>
</protein>
<comment type="caution">
    <text evidence="2">The sequence shown here is derived from an EMBL/GenBank/DDBJ whole genome shotgun (WGS) entry which is preliminary data.</text>
</comment>
<feature type="compositionally biased region" description="Gly residues" evidence="1">
    <location>
        <begin position="69"/>
        <end position="85"/>
    </location>
</feature>
<evidence type="ECO:0000313" key="2">
    <source>
        <dbReference type="EMBL" id="KAJ3601056.1"/>
    </source>
</evidence>
<evidence type="ECO:0000313" key="3">
    <source>
        <dbReference type="Proteomes" id="UP001148018"/>
    </source>
</evidence>
<proteinExistence type="predicted"/>
<organism evidence="2 3">
    <name type="scientific">Muraenolepis orangiensis</name>
    <name type="common">Patagonian moray cod</name>
    <dbReference type="NCBI Taxonomy" id="630683"/>
    <lineage>
        <taxon>Eukaryota</taxon>
        <taxon>Metazoa</taxon>
        <taxon>Chordata</taxon>
        <taxon>Craniata</taxon>
        <taxon>Vertebrata</taxon>
        <taxon>Euteleostomi</taxon>
        <taxon>Actinopterygii</taxon>
        <taxon>Neopterygii</taxon>
        <taxon>Teleostei</taxon>
        <taxon>Neoteleostei</taxon>
        <taxon>Acanthomorphata</taxon>
        <taxon>Zeiogadaria</taxon>
        <taxon>Gadariae</taxon>
        <taxon>Gadiformes</taxon>
        <taxon>Muraenolepidoidei</taxon>
        <taxon>Muraenolepididae</taxon>
        <taxon>Muraenolepis</taxon>
    </lineage>
</organism>
<dbReference type="EMBL" id="JANIIK010000047">
    <property type="protein sequence ID" value="KAJ3601056.1"/>
    <property type="molecule type" value="Genomic_DNA"/>
</dbReference>
<dbReference type="Proteomes" id="UP001148018">
    <property type="component" value="Unassembled WGS sequence"/>
</dbReference>
<sequence>MSDIVCHPPHCSPGRAGPRDDLAWAGRGHGDDLEGAGPRDNLAWEGPRADLEGEGPRGDLEGEEPTSRGRGGATGTTSRGRGGATGPTSRGRAQPYGGGADLTGARPTSRGRGRPHGGGADLTGAGPTSRGRGRFCHREEGSEPKPDRIFFHILAYHNWYACLT</sequence>
<keyword evidence="3" id="KW-1185">Reference proteome</keyword>
<dbReference type="AlphaFoldDB" id="A0A9Q0E6D3"/>
<feature type="compositionally biased region" description="Basic and acidic residues" evidence="1">
    <location>
        <begin position="17"/>
        <end position="32"/>
    </location>
</feature>
<gene>
    <name evidence="2" type="ORF">NHX12_032029</name>
</gene>
<feature type="compositionally biased region" description="Basic and acidic residues" evidence="1">
    <location>
        <begin position="47"/>
        <end position="60"/>
    </location>
</feature>
<evidence type="ECO:0000256" key="1">
    <source>
        <dbReference type="SAM" id="MobiDB-lite"/>
    </source>
</evidence>
<reference evidence="2" key="1">
    <citation type="submission" date="2022-07" db="EMBL/GenBank/DDBJ databases">
        <title>Chromosome-level genome of Muraenolepis orangiensis.</title>
        <authorList>
            <person name="Kim J."/>
        </authorList>
    </citation>
    <scope>NUCLEOTIDE SEQUENCE</scope>
    <source>
        <strain evidence="2">KU_S4_2022</strain>
        <tissue evidence="2">Muscle</tissue>
    </source>
</reference>
<feature type="region of interest" description="Disordered" evidence="1">
    <location>
        <begin position="1"/>
        <end position="144"/>
    </location>
</feature>
<name>A0A9Q0E6D3_9TELE</name>
<accession>A0A9Q0E6D3</accession>